<evidence type="ECO:0000256" key="4">
    <source>
        <dbReference type="ARBA" id="ARBA00007317"/>
    </source>
</evidence>
<dbReference type="InterPro" id="IPR023213">
    <property type="entry name" value="CAT-like_dom_sf"/>
</dbReference>
<evidence type="ECO:0000256" key="10">
    <source>
        <dbReference type="ARBA" id="ARBA00022946"/>
    </source>
</evidence>
<evidence type="ECO:0000259" key="17">
    <source>
        <dbReference type="PROSITE" id="PS50968"/>
    </source>
</evidence>
<keyword evidence="10" id="KW-0809">Transit peptide</keyword>
<keyword evidence="7" id="KW-0816">Tricarboxylic acid cycle</keyword>
<feature type="domain" description="Lipoyl-binding" evidence="17">
    <location>
        <begin position="100"/>
        <end position="174"/>
    </location>
</feature>
<proteinExistence type="inferred from homology"/>
<dbReference type="EMBL" id="CAJNOR010004286">
    <property type="protein sequence ID" value="CAF1490502.1"/>
    <property type="molecule type" value="Genomic_DNA"/>
</dbReference>
<comment type="caution">
    <text evidence="19">The sequence shown here is derived from an EMBL/GenBank/DDBJ whole genome shotgun (WGS) entry which is preliminary data.</text>
</comment>
<keyword evidence="12" id="KW-0012">Acyltransferase</keyword>
<dbReference type="SUPFAM" id="SSF52777">
    <property type="entry name" value="CoA-dependent acyltransferases"/>
    <property type="match status" value="1"/>
</dbReference>
<feature type="region of interest" description="Disordered" evidence="16">
    <location>
        <begin position="46"/>
        <end position="75"/>
    </location>
</feature>
<feature type="compositionally biased region" description="Basic and acidic residues" evidence="16">
    <location>
        <begin position="191"/>
        <end position="207"/>
    </location>
</feature>
<evidence type="ECO:0000256" key="7">
    <source>
        <dbReference type="ARBA" id="ARBA00022532"/>
    </source>
</evidence>
<dbReference type="NCBIfam" id="NF004309">
    <property type="entry name" value="PRK05704.1"/>
    <property type="match status" value="1"/>
</dbReference>
<dbReference type="InterPro" id="IPR003016">
    <property type="entry name" value="2-oxoA_DH_lipoyl-BS"/>
</dbReference>
<dbReference type="PROSITE" id="PS00189">
    <property type="entry name" value="LIPOYL"/>
    <property type="match status" value="1"/>
</dbReference>
<dbReference type="OrthoDB" id="5391403at2759"/>
<dbReference type="PROSITE" id="PS50968">
    <property type="entry name" value="BIOTINYL_LIPOYL"/>
    <property type="match status" value="1"/>
</dbReference>
<keyword evidence="8" id="KW-0808">Transferase</keyword>
<dbReference type="EMBL" id="CAJNOJ010000059">
    <property type="protein sequence ID" value="CAF0993595.1"/>
    <property type="molecule type" value="Genomic_DNA"/>
</dbReference>
<dbReference type="UniPathway" id="UPA00868">
    <property type="reaction ID" value="UER00840"/>
</dbReference>
<dbReference type="Gene3D" id="2.40.50.100">
    <property type="match status" value="1"/>
</dbReference>
<dbReference type="InterPro" id="IPR000089">
    <property type="entry name" value="Biotin_lipoyl"/>
</dbReference>
<feature type="region of interest" description="Disordered" evidence="16">
    <location>
        <begin position="174"/>
        <end position="253"/>
    </location>
</feature>
<comment type="pathway">
    <text evidence="3">Amino-acid degradation; L-lysine degradation via saccharopine pathway; glutaryl-CoA from L-lysine: step 6/6.</text>
</comment>
<dbReference type="Pfam" id="PF00364">
    <property type="entry name" value="Biotin_lipoyl"/>
    <property type="match status" value="1"/>
</dbReference>
<evidence type="ECO:0000256" key="6">
    <source>
        <dbReference type="ARBA" id="ARBA00020294"/>
    </source>
</evidence>
<reference evidence="19" key="1">
    <citation type="submission" date="2021-02" db="EMBL/GenBank/DDBJ databases">
        <authorList>
            <person name="Nowell W R."/>
        </authorList>
    </citation>
    <scope>NUCLEOTIDE SEQUENCE</scope>
</reference>
<dbReference type="NCBIfam" id="TIGR01347">
    <property type="entry name" value="sucB"/>
    <property type="match status" value="1"/>
</dbReference>
<dbReference type="CDD" id="cd06849">
    <property type="entry name" value="lipoyl_domain"/>
    <property type="match status" value="1"/>
</dbReference>
<comment type="function">
    <text evidence="15">Dihydrolipoamide succinyltransferase (E2) component of the 2-oxoglutarate dehydrogenase complex. The 2-oxoglutarate dehydrogenase complex catalyzes the overall conversion of 2-oxoglutarate to succinyl-CoA and CO(2). The 2-oxoglutarate dehydrogenase complex is mainly active in the mitochondrion. A fraction of the 2-oxoglutarate dehydrogenase complex also localizes in the nucleus and is required for lysine succinylation of histones: associates with KAT2A on chromatin and provides succinyl-CoA to histone succinyltransferase KAT2A.</text>
</comment>
<accession>A0A815SD23</accession>
<keyword evidence="11" id="KW-0496">Mitochondrion</keyword>
<dbReference type="FunFam" id="3.30.559.10:FF:000006">
    <property type="entry name" value="Dihydrolipoyllysine-residue succinyltransferase component of 2-oxoglutarate dehydrogenase complex, mitochondrial"/>
    <property type="match status" value="1"/>
</dbReference>
<dbReference type="GO" id="GO:0005739">
    <property type="term" value="C:mitochondrion"/>
    <property type="evidence" value="ECO:0007669"/>
    <property type="project" value="UniProtKB-SubCell"/>
</dbReference>
<dbReference type="InterPro" id="IPR011053">
    <property type="entry name" value="Single_hybrid_motif"/>
</dbReference>
<gene>
    <name evidence="18" type="ORF">EDS130_LOCUS14520</name>
    <name evidence="19" type="ORF">XAT740_LOCUS39058</name>
</gene>
<dbReference type="GO" id="GO:0004149">
    <property type="term" value="F:dihydrolipoyllysine-residue succinyltransferase activity"/>
    <property type="evidence" value="ECO:0007669"/>
    <property type="project" value="UniProtKB-EC"/>
</dbReference>
<evidence type="ECO:0000313" key="20">
    <source>
        <dbReference type="Proteomes" id="UP000663828"/>
    </source>
</evidence>
<evidence type="ECO:0000256" key="14">
    <source>
        <dbReference type="ARBA" id="ARBA00032406"/>
    </source>
</evidence>
<dbReference type="Proteomes" id="UP000663828">
    <property type="component" value="Unassembled WGS sequence"/>
</dbReference>
<evidence type="ECO:0000256" key="1">
    <source>
        <dbReference type="ARBA" id="ARBA00001938"/>
    </source>
</evidence>
<evidence type="ECO:0000256" key="5">
    <source>
        <dbReference type="ARBA" id="ARBA00012945"/>
    </source>
</evidence>
<dbReference type="EC" id="2.3.1.61" evidence="5"/>
<name>A0A815SD23_ADIRI</name>
<dbReference type="SUPFAM" id="SSF51230">
    <property type="entry name" value="Single hybrid motif"/>
    <property type="match status" value="1"/>
</dbReference>
<comment type="cofactor">
    <cofactor evidence="1">
        <name>(R)-lipoate</name>
        <dbReference type="ChEBI" id="CHEBI:83088"/>
    </cofactor>
</comment>
<dbReference type="Proteomes" id="UP000663852">
    <property type="component" value="Unassembled WGS sequence"/>
</dbReference>
<evidence type="ECO:0000256" key="16">
    <source>
        <dbReference type="SAM" id="MobiDB-lite"/>
    </source>
</evidence>
<keyword evidence="9" id="KW-0450">Lipoyl</keyword>
<evidence type="ECO:0000256" key="13">
    <source>
        <dbReference type="ARBA" id="ARBA00031331"/>
    </source>
</evidence>
<comment type="subcellular location">
    <subcellularLocation>
        <location evidence="2">Mitochondrion</location>
    </subcellularLocation>
</comment>
<evidence type="ECO:0000256" key="15">
    <source>
        <dbReference type="ARBA" id="ARBA00046046"/>
    </source>
</evidence>
<dbReference type="GO" id="GO:0006099">
    <property type="term" value="P:tricarboxylic acid cycle"/>
    <property type="evidence" value="ECO:0007669"/>
    <property type="project" value="UniProtKB-KW"/>
</dbReference>
<dbReference type="Pfam" id="PF00198">
    <property type="entry name" value="2-oxoacid_dh"/>
    <property type="match status" value="1"/>
</dbReference>
<protein>
    <recommendedName>
        <fullName evidence="6">Dihydrolipoyllysine-residue succinyltransferase component of 2-oxoglutarate dehydrogenase complex, mitochondrial</fullName>
        <ecNumber evidence="5">2.3.1.61</ecNumber>
    </recommendedName>
    <alternativeName>
        <fullName evidence="14">2-oxoglutarate dehydrogenase complex component E2</fullName>
    </alternativeName>
    <alternativeName>
        <fullName evidence="13">E2K</fullName>
    </alternativeName>
</protein>
<evidence type="ECO:0000256" key="3">
    <source>
        <dbReference type="ARBA" id="ARBA00005145"/>
    </source>
</evidence>
<sequence length="486" mass="53067">MSHISSLRNASLRALRTTSNVAVASKYTSASGTNRSCQQQQQQQFSYSTLSPSSNRTLTTENSKSSQRTLSDQTLATDSSSSSIYGLVRHLHTSSILLDSVSITTPSFPESVKDGTIRLLKKVGDKVSVDETVAEIETDKVNLSVNAPQSGTITELLVVDGDSVTAGTQIAKLDTSGGDADVKPVQTTGIDVKRTKEESDKSTEKTDSQLTKPKPSTAQKPAEDPKRETSTPAKRTGLPTQNVGNNDPNKITGMRSETRVKMSRMRLKIAERLKEAQNSCAMLTTFNEIDMSNIVEFRKKFADQFQKQHKLKLGFMSAFVKASACALMDNPTVNAVIDGNEIVYRDYVDISVAVASPKGLVVPVLRNVEQMSYTDIERSISEFGEKAKTGTLAIEDMDGGTFTISNGGVFGSLFGTPIINPPQSAILGMHGIFDRPVAINGKIEIRPMMYVALTYDHRILDGRDAVLFLRKIKQYVEDSRSIFLDL</sequence>
<dbReference type="PANTHER" id="PTHR43416">
    <property type="entry name" value="DIHYDROLIPOYLLYSINE-RESIDUE SUCCINYLTRANSFERASE COMPONENT OF 2-OXOGLUTARATE DEHYDROGENASE COMPLEX, MITOCHONDRIAL-RELATED"/>
    <property type="match status" value="1"/>
</dbReference>
<dbReference type="AlphaFoldDB" id="A0A815SD23"/>
<feature type="compositionally biased region" description="Polar residues" evidence="16">
    <location>
        <begin position="230"/>
        <end position="249"/>
    </location>
</feature>
<comment type="similarity">
    <text evidence="4">Belongs to the 2-oxoacid dehydrogenase family.</text>
</comment>
<evidence type="ECO:0000256" key="2">
    <source>
        <dbReference type="ARBA" id="ARBA00004173"/>
    </source>
</evidence>
<evidence type="ECO:0000256" key="11">
    <source>
        <dbReference type="ARBA" id="ARBA00023128"/>
    </source>
</evidence>
<evidence type="ECO:0000256" key="9">
    <source>
        <dbReference type="ARBA" id="ARBA00022823"/>
    </source>
</evidence>
<organism evidence="19 20">
    <name type="scientific">Adineta ricciae</name>
    <name type="common">Rotifer</name>
    <dbReference type="NCBI Taxonomy" id="249248"/>
    <lineage>
        <taxon>Eukaryota</taxon>
        <taxon>Metazoa</taxon>
        <taxon>Spiralia</taxon>
        <taxon>Gnathifera</taxon>
        <taxon>Rotifera</taxon>
        <taxon>Eurotatoria</taxon>
        <taxon>Bdelloidea</taxon>
        <taxon>Adinetida</taxon>
        <taxon>Adinetidae</taxon>
        <taxon>Adineta</taxon>
    </lineage>
</organism>
<dbReference type="GO" id="GO:0033512">
    <property type="term" value="P:L-lysine catabolic process to acetyl-CoA via saccharopine"/>
    <property type="evidence" value="ECO:0007669"/>
    <property type="project" value="UniProtKB-UniPathway"/>
</dbReference>
<evidence type="ECO:0000256" key="12">
    <source>
        <dbReference type="ARBA" id="ARBA00023315"/>
    </source>
</evidence>
<dbReference type="InterPro" id="IPR006255">
    <property type="entry name" value="SucB"/>
</dbReference>
<evidence type="ECO:0000313" key="19">
    <source>
        <dbReference type="EMBL" id="CAF1490502.1"/>
    </source>
</evidence>
<keyword evidence="20" id="KW-1185">Reference proteome</keyword>
<dbReference type="InterPro" id="IPR001078">
    <property type="entry name" value="2-oxoacid_DH_actylTfrase"/>
</dbReference>
<dbReference type="GO" id="GO:0045252">
    <property type="term" value="C:oxoglutarate dehydrogenase complex"/>
    <property type="evidence" value="ECO:0007669"/>
    <property type="project" value="InterPro"/>
</dbReference>
<feature type="compositionally biased region" description="Polar residues" evidence="16">
    <location>
        <begin position="208"/>
        <end position="219"/>
    </location>
</feature>
<evidence type="ECO:0000313" key="18">
    <source>
        <dbReference type="EMBL" id="CAF0993595.1"/>
    </source>
</evidence>
<dbReference type="Gene3D" id="3.30.559.10">
    <property type="entry name" value="Chloramphenicol acetyltransferase-like domain"/>
    <property type="match status" value="1"/>
</dbReference>
<dbReference type="PANTHER" id="PTHR43416:SF5">
    <property type="entry name" value="DIHYDROLIPOYLLYSINE-RESIDUE SUCCINYLTRANSFERASE COMPONENT OF 2-OXOGLUTARATE DEHYDROGENASE COMPLEX, MITOCHONDRIAL"/>
    <property type="match status" value="1"/>
</dbReference>
<dbReference type="InterPro" id="IPR050537">
    <property type="entry name" value="2-oxoacid_dehydrogenase"/>
</dbReference>
<evidence type="ECO:0000256" key="8">
    <source>
        <dbReference type="ARBA" id="ARBA00022679"/>
    </source>
</evidence>